<organism evidence="2 3">
    <name type="scientific">Perkinsus olseni</name>
    <name type="common">Perkinsus atlanticus</name>
    <dbReference type="NCBI Taxonomy" id="32597"/>
    <lineage>
        <taxon>Eukaryota</taxon>
        <taxon>Sar</taxon>
        <taxon>Alveolata</taxon>
        <taxon>Perkinsozoa</taxon>
        <taxon>Perkinsea</taxon>
        <taxon>Perkinsida</taxon>
        <taxon>Perkinsidae</taxon>
        <taxon>Perkinsus</taxon>
    </lineage>
</organism>
<protein>
    <submittedName>
        <fullName evidence="2">Uncharacterized protein</fullName>
    </submittedName>
</protein>
<comment type="caution">
    <text evidence="2">The sequence shown here is derived from an EMBL/GenBank/DDBJ whole genome shotgun (WGS) entry which is preliminary data.</text>
</comment>
<reference evidence="2 3" key="1">
    <citation type="submission" date="2020-04" db="EMBL/GenBank/DDBJ databases">
        <title>Perkinsus olseni comparative genomics.</title>
        <authorList>
            <person name="Bogema D.R."/>
        </authorList>
    </citation>
    <scope>NUCLEOTIDE SEQUENCE [LARGE SCALE GENOMIC DNA]</scope>
    <source>
        <strain evidence="2">ATCC PRA-205</strain>
    </source>
</reference>
<accession>A0A7J6RCJ2</accession>
<dbReference type="AlphaFoldDB" id="A0A7J6RCJ2"/>
<sequence length="149" mass="17362">MMDNEATVLNRVMDGILNKLFVLFHSIAMIRDIAIHYITVIPLYILRLRVKYILGDGHRNLVRKANQRLQQEDVSSRLNSDDTFPNPDVALILNKSNYPFSYSNVTIPERLDPSYICYAEIIPVYSIDYISDVIASLRQYDYKQQRFGK</sequence>
<feature type="transmembrane region" description="Helical" evidence="1">
    <location>
        <begin position="20"/>
        <end position="46"/>
    </location>
</feature>
<dbReference type="Proteomes" id="UP000574390">
    <property type="component" value="Unassembled WGS sequence"/>
</dbReference>
<keyword evidence="1" id="KW-0472">Membrane</keyword>
<keyword evidence="1" id="KW-1133">Transmembrane helix</keyword>
<evidence type="ECO:0000256" key="1">
    <source>
        <dbReference type="SAM" id="Phobius"/>
    </source>
</evidence>
<gene>
    <name evidence="2" type="ORF">FOZ62_023016</name>
</gene>
<keyword evidence="1" id="KW-0812">Transmembrane</keyword>
<name>A0A7J6RCJ2_PEROL</name>
<evidence type="ECO:0000313" key="2">
    <source>
        <dbReference type="EMBL" id="KAF4718519.1"/>
    </source>
</evidence>
<dbReference type="EMBL" id="JABANM010023071">
    <property type="protein sequence ID" value="KAF4718519.1"/>
    <property type="molecule type" value="Genomic_DNA"/>
</dbReference>
<evidence type="ECO:0000313" key="3">
    <source>
        <dbReference type="Proteomes" id="UP000574390"/>
    </source>
</evidence>
<proteinExistence type="predicted"/>